<reference evidence="2" key="1">
    <citation type="submission" date="2020-07" db="EMBL/GenBank/DDBJ databases">
        <title>Huge and variable diversity of episymbiotic CPR bacteria and DPANN archaea in groundwater ecosystems.</title>
        <authorList>
            <person name="He C.Y."/>
            <person name="Keren R."/>
            <person name="Whittaker M."/>
            <person name="Farag I.F."/>
            <person name="Doudna J."/>
            <person name="Cate J.H.D."/>
            <person name="Banfield J.F."/>
        </authorList>
    </citation>
    <scope>NUCLEOTIDE SEQUENCE</scope>
    <source>
        <strain evidence="2">NC_groundwater_1813_Pr3_B-0.1um_71_17</strain>
    </source>
</reference>
<evidence type="ECO:0000313" key="3">
    <source>
        <dbReference type="Proteomes" id="UP000696931"/>
    </source>
</evidence>
<protein>
    <submittedName>
        <fullName evidence="2">Uncharacterized protein</fullName>
    </submittedName>
</protein>
<dbReference type="SUPFAM" id="SSF101898">
    <property type="entry name" value="NHL repeat"/>
    <property type="match status" value="1"/>
</dbReference>
<dbReference type="Proteomes" id="UP000696931">
    <property type="component" value="Unassembled WGS sequence"/>
</dbReference>
<organism evidence="2 3">
    <name type="scientific">Eiseniibacteriota bacterium</name>
    <dbReference type="NCBI Taxonomy" id="2212470"/>
    <lineage>
        <taxon>Bacteria</taxon>
        <taxon>Candidatus Eiseniibacteriota</taxon>
    </lineage>
</organism>
<sequence>MTIRRLLFTPFLSLALGVALGAPAFAAGGIGDLYVTSDASNVVRAYVGTTGASIGPHASSVAPASGQLAIHFGTTNNRFLVGHFGGGVNEFDATTGAFVKTYNPGGGWMWSALYRPNGNVLATLSNADKVVEFDGVTGAPIGVFANLPALTLPSDMRYGPNGNLYVCGYGNSTVFELHPVTGVILSAWSMPVAGDRCNDVAFMPSGEILVTCMGSNMCHRFGPGPAYPHLGSFAGTGWQRPHGIDLSPVNGHVFIIDGVTAQVHEFDPVTFAELNPAFLATNSLDKIVDLEFRPATLPTEAKPTTWGRIKTLYR</sequence>
<evidence type="ECO:0000256" key="1">
    <source>
        <dbReference type="SAM" id="SignalP"/>
    </source>
</evidence>
<name>A0A933SA28_UNCEI</name>
<feature type="chain" id="PRO_5037763344" evidence="1">
    <location>
        <begin position="27"/>
        <end position="314"/>
    </location>
</feature>
<keyword evidence="1" id="KW-0732">Signal</keyword>
<accession>A0A933SA28</accession>
<comment type="caution">
    <text evidence="2">The sequence shown here is derived from an EMBL/GenBank/DDBJ whole genome shotgun (WGS) entry which is preliminary data.</text>
</comment>
<gene>
    <name evidence="2" type="ORF">HZA61_04530</name>
</gene>
<dbReference type="AlphaFoldDB" id="A0A933SA28"/>
<dbReference type="EMBL" id="JACRIW010000033">
    <property type="protein sequence ID" value="MBI5168737.1"/>
    <property type="molecule type" value="Genomic_DNA"/>
</dbReference>
<dbReference type="Gene3D" id="2.130.10.10">
    <property type="entry name" value="YVTN repeat-like/Quinoprotein amine dehydrogenase"/>
    <property type="match status" value="1"/>
</dbReference>
<dbReference type="InterPro" id="IPR015943">
    <property type="entry name" value="WD40/YVTN_repeat-like_dom_sf"/>
</dbReference>
<feature type="signal peptide" evidence="1">
    <location>
        <begin position="1"/>
        <end position="26"/>
    </location>
</feature>
<evidence type="ECO:0000313" key="2">
    <source>
        <dbReference type="EMBL" id="MBI5168737.1"/>
    </source>
</evidence>
<proteinExistence type="predicted"/>